<dbReference type="KEGG" id="pib:BBD41_02815"/>
<name>A0A1B2DV91_9BACL</name>
<evidence type="ECO:0000256" key="1">
    <source>
        <dbReference type="SAM" id="MobiDB-lite"/>
    </source>
</evidence>
<dbReference type="InterPro" id="IPR028994">
    <property type="entry name" value="Integrin_alpha_N"/>
</dbReference>
<feature type="region of interest" description="Disordered" evidence="1">
    <location>
        <begin position="423"/>
        <end position="442"/>
    </location>
</feature>
<evidence type="ECO:0008006" key="3">
    <source>
        <dbReference type="Google" id="ProtNLM"/>
    </source>
</evidence>
<dbReference type="PROSITE" id="PS51257">
    <property type="entry name" value="PROKAR_LIPOPROTEIN"/>
    <property type="match status" value="1"/>
</dbReference>
<dbReference type="EMBL" id="CP016809">
    <property type="protein sequence ID" value="ANY71597.1"/>
    <property type="molecule type" value="Genomic_DNA"/>
</dbReference>
<dbReference type="GeneID" id="48307151"/>
<reference evidence="2" key="1">
    <citation type="submission" date="2016-08" db="EMBL/GenBank/DDBJ databases">
        <title>Complete Genome Seqeunce of Paenibacillus sp. nov. IHBB 9852 from high altitute lake of Indian trans-Himalayas.</title>
        <authorList>
            <person name="Kiran S."/>
            <person name="Swarnkar M.K."/>
            <person name="Rana A."/>
            <person name="Tewari R."/>
            <person name="Gulati A."/>
        </authorList>
    </citation>
    <scope>NUCLEOTIDE SEQUENCE [LARGE SCALE GENOMIC DNA]</scope>
    <source>
        <strain evidence="2">IHBB 9852</strain>
    </source>
</reference>
<dbReference type="AlphaFoldDB" id="A0A1B2DV91"/>
<gene>
    <name evidence="2" type="ORF">BBD41_02815</name>
</gene>
<sequence length="442" mass="50343">MKYRGIQALLSGLLVFLISGCTFIQDPVSLMKRPELPADKATLYGAIQNVLLKRKTDNGAIIRPRSDVDSSSIRIQDLDNDGVLEAVVFYQTPDEEVKIHGMIMQQQGDAWVKLLDFDGEGTVLESFDFVDFTNDGKVDIVAGFSRGEENLQNLLIVYSFAGDSLEKVAPLPYTHFNIGDLNGDKIKDITVVYLQQKELSYVSTYQYDKFEEAFVELDKLDLGPNIESYYNVVAGKVAKNKEGIILDASVISNSSYSKLIIMEDNKFVDILQDELLTFKEMPIESEDVNDDGILEIGLLERPAGWEDRLFEEIPYFTTYYQWDGEIREVNENEGLQFVLQRYYDINNHFYLDFPADLYNQITITPESNKDSYLNFVMIDSGESVAEIKFFTMAQWAEAEPDWEVLVKEKSRVIAYRSHGDLKLSKKENKPSSNVAPIERKGN</sequence>
<dbReference type="SUPFAM" id="SSF69318">
    <property type="entry name" value="Integrin alpha N-terminal domain"/>
    <property type="match status" value="1"/>
</dbReference>
<organism evidence="2">
    <name type="scientific">Paenibacillus ihbetae</name>
    <dbReference type="NCBI Taxonomy" id="1870820"/>
    <lineage>
        <taxon>Bacteria</taxon>
        <taxon>Bacillati</taxon>
        <taxon>Bacillota</taxon>
        <taxon>Bacilli</taxon>
        <taxon>Bacillales</taxon>
        <taxon>Paenibacillaceae</taxon>
        <taxon>Paenibacillus</taxon>
    </lineage>
</organism>
<dbReference type="RefSeq" id="WP_099476643.1">
    <property type="nucleotide sequence ID" value="NZ_CP016809.1"/>
</dbReference>
<evidence type="ECO:0000313" key="2">
    <source>
        <dbReference type="EMBL" id="ANY71597.1"/>
    </source>
</evidence>
<protein>
    <recommendedName>
        <fullName evidence="3">VCBS repeat-containing protein</fullName>
    </recommendedName>
</protein>
<accession>A0A1B2DV91</accession>
<proteinExistence type="predicted"/>